<keyword evidence="2" id="KW-0694">RNA-binding</keyword>
<dbReference type="KEGG" id="ccal:108622135"/>
<name>A0AAJ7ISA6_9HYME</name>
<evidence type="ECO:0000313" key="5">
    <source>
        <dbReference type="RefSeq" id="XP_017875310.1"/>
    </source>
</evidence>
<dbReference type="AlphaFoldDB" id="A0AAJ7ISA6"/>
<dbReference type="GO" id="GO:0003723">
    <property type="term" value="F:RNA binding"/>
    <property type="evidence" value="ECO:0007669"/>
    <property type="project" value="UniProtKB-KW"/>
</dbReference>
<proteinExistence type="predicted"/>
<protein>
    <recommendedName>
        <fullName evidence="1">Methenyltetrahydrofolate synthase domain-containing protein</fullName>
    </recommendedName>
</protein>
<organism evidence="4 5">
    <name type="scientific">Ceratina calcarata</name>
    <dbReference type="NCBI Taxonomy" id="156304"/>
    <lineage>
        <taxon>Eukaryota</taxon>
        <taxon>Metazoa</taxon>
        <taxon>Ecdysozoa</taxon>
        <taxon>Arthropoda</taxon>
        <taxon>Hexapoda</taxon>
        <taxon>Insecta</taxon>
        <taxon>Pterygota</taxon>
        <taxon>Neoptera</taxon>
        <taxon>Endopterygota</taxon>
        <taxon>Hymenoptera</taxon>
        <taxon>Apocrita</taxon>
        <taxon>Aculeata</taxon>
        <taxon>Apoidea</taxon>
        <taxon>Anthophila</taxon>
        <taxon>Apidae</taxon>
        <taxon>Ceratina</taxon>
        <taxon>Zadontomerus</taxon>
    </lineage>
</organism>
<dbReference type="Gene3D" id="3.40.50.10420">
    <property type="entry name" value="NagB/RpiA/CoA transferase-like"/>
    <property type="match status" value="1"/>
</dbReference>
<dbReference type="Pfam" id="PF01812">
    <property type="entry name" value="5-FTHF_cyc-lig"/>
    <property type="match status" value="1"/>
</dbReference>
<accession>A0AAJ7ISA6</accession>
<evidence type="ECO:0000313" key="4">
    <source>
        <dbReference type="Proteomes" id="UP000694925"/>
    </source>
</evidence>
<evidence type="ECO:0000256" key="1">
    <source>
        <dbReference type="ARBA" id="ARBA00015518"/>
    </source>
</evidence>
<evidence type="ECO:0000256" key="2">
    <source>
        <dbReference type="ARBA" id="ARBA00022884"/>
    </source>
</evidence>
<dbReference type="InterPro" id="IPR024185">
    <property type="entry name" value="FTHF_cligase-like_sf"/>
</dbReference>
<dbReference type="SUPFAM" id="SSF100950">
    <property type="entry name" value="NagB/RpiA/CoA transferase-like"/>
    <property type="match status" value="1"/>
</dbReference>
<dbReference type="InterPro" id="IPR002698">
    <property type="entry name" value="FTHF_cligase"/>
</dbReference>
<dbReference type="GO" id="GO:0005737">
    <property type="term" value="C:cytoplasm"/>
    <property type="evidence" value="ECO:0007669"/>
    <property type="project" value="TreeGrafter"/>
</dbReference>
<sequence>MTEEQLPQEVTKHSFRQKVWDYLMKNELVNFPSNVYDRIPNFKGAAEAAQNLSQLEEFKQARVIKINPDKPQEPVRFLALEANKEILVPIPRLKSGLFLHITPAAGASKNDLRTLSKIHGLMTVGKPLDVDSKIKVDLVVLGSVCVSRDGYRLGKGKGFADLEFAMMMRMGAVTQDTLVITTVHDCQILDSLPSEIFKEYDVPVDIIVTPTQTIVVNPKLKKPSGIIWHMLSERRIKSMPVLQRLKEIEEKEGKVIVLKEEDSDVEAQKSYRNRSNYVKNKKRFKTRRNESNDNDSNEQGEKQVKTRLPRRRADNKVKSGNDNTMFFNETDEKTGNSEKNVQQRRKSSKPRPKSQVEFSLKLSNISPDARIRDLKNALLQRGIKPNEITWLGYRGICYLHFNKLRKSNTSPEQPIQVDSIMANLQQLRIGESTEDTNNFIIVEPAKPISRIEVTDVTSV</sequence>
<feature type="region of interest" description="Disordered" evidence="3">
    <location>
        <begin position="265"/>
        <end position="357"/>
    </location>
</feature>
<dbReference type="PANTHER" id="PTHR13017">
    <property type="entry name" value="5-FORMYLTETRAHYDROFOLATE CYCLO-LIGASE-RELATED"/>
    <property type="match status" value="1"/>
</dbReference>
<dbReference type="FunFam" id="3.40.50.10420:FF:000001">
    <property type="entry name" value="Methenyltetrahydrofolate synthase domain-containing protein"/>
    <property type="match status" value="1"/>
</dbReference>
<gene>
    <name evidence="5" type="primary">LOC108622135</name>
</gene>
<dbReference type="InterPro" id="IPR037171">
    <property type="entry name" value="NagB/RpiA_transferase-like"/>
</dbReference>
<dbReference type="GeneID" id="108622135"/>
<feature type="compositionally biased region" description="Basic residues" evidence="3">
    <location>
        <begin position="342"/>
        <end position="352"/>
    </location>
</feature>
<evidence type="ECO:0000256" key="3">
    <source>
        <dbReference type="SAM" id="MobiDB-lite"/>
    </source>
</evidence>
<dbReference type="Proteomes" id="UP000694925">
    <property type="component" value="Unplaced"/>
</dbReference>
<keyword evidence="4" id="KW-1185">Reference proteome</keyword>
<dbReference type="RefSeq" id="XP_017875310.1">
    <property type="nucleotide sequence ID" value="XM_018019821.2"/>
</dbReference>
<dbReference type="CTD" id="40559"/>
<reference evidence="5" key="1">
    <citation type="submission" date="2025-08" db="UniProtKB">
        <authorList>
            <consortium name="RefSeq"/>
        </authorList>
    </citation>
    <scope>IDENTIFICATION</scope>
    <source>
        <tissue evidence="5">Whole body</tissue>
    </source>
</reference>
<dbReference type="PANTHER" id="PTHR13017:SF0">
    <property type="entry name" value="METHENYLTETRAHYDROFOLATE SYNTHASE DOMAIN-CONTAINING PROTEIN"/>
    <property type="match status" value="1"/>
</dbReference>